<name>S9UPY3_9TRYP</name>
<evidence type="ECO:0000313" key="1">
    <source>
        <dbReference type="EMBL" id="EPY16681.1"/>
    </source>
</evidence>
<dbReference type="AlphaFoldDB" id="S9UPY3"/>
<proteinExistence type="predicted"/>
<dbReference type="Proteomes" id="UP000015354">
    <property type="component" value="Unassembled WGS sequence"/>
</dbReference>
<protein>
    <submittedName>
        <fullName evidence="1">Uncharacterized protein</fullName>
    </submittedName>
</protein>
<comment type="caution">
    <text evidence="1">The sequence shown here is derived from an EMBL/GenBank/DDBJ whole genome shotgun (WGS) entry which is preliminary data.</text>
</comment>
<dbReference type="OrthoDB" id="272694at2759"/>
<evidence type="ECO:0000313" key="2">
    <source>
        <dbReference type="Proteomes" id="UP000015354"/>
    </source>
</evidence>
<sequence length="156" mass="17015">MQREGSPQCTSVDNVPLLINVARMIRDARSRVAENIFGTGASHFQLGDLLLSDAGAFTEVERAWDGLVRSKGAEGAATVTLYLCVRVDGALREVWRLTSLATGGVSTAVGRGSERLHFSFASFMRFYTARFAGMWRIAITTGALQTTRGRRTARIT</sequence>
<keyword evidence="2" id="KW-1185">Reference proteome</keyword>
<organism evidence="1 2">
    <name type="scientific">Strigomonas culicis</name>
    <dbReference type="NCBI Taxonomy" id="28005"/>
    <lineage>
        <taxon>Eukaryota</taxon>
        <taxon>Discoba</taxon>
        <taxon>Euglenozoa</taxon>
        <taxon>Kinetoplastea</taxon>
        <taxon>Metakinetoplastina</taxon>
        <taxon>Trypanosomatida</taxon>
        <taxon>Trypanosomatidae</taxon>
        <taxon>Strigomonadinae</taxon>
        <taxon>Strigomonas</taxon>
    </lineage>
</organism>
<gene>
    <name evidence="1" type="ORF">STCU_11063</name>
</gene>
<dbReference type="EMBL" id="ATMH01010958">
    <property type="protein sequence ID" value="EPY16681.1"/>
    <property type="molecule type" value="Genomic_DNA"/>
</dbReference>
<reference evidence="1 2" key="1">
    <citation type="journal article" date="2013" name="PLoS ONE">
        <title>Predicting the Proteins of Angomonas deanei, Strigomonas culicis and Their Respective Endosymbionts Reveals New Aspects of the Trypanosomatidae Family.</title>
        <authorList>
            <person name="Motta M.C."/>
            <person name="Martins A.C."/>
            <person name="de Souza S.S."/>
            <person name="Catta-Preta C.M."/>
            <person name="Silva R."/>
            <person name="Klein C.C."/>
            <person name="de Almeida L.G."/>
            <person name="de Lima Cunha O."/>
            <person name="Ciapina L.P."/>
            <person name="Brocchi M."/>
            <person name="Colabardini A.C."/>
            <person name="de Araujo Lima B."/>
            <person name="Machado C.R."/>
            <person name="de Almeida Soares C.M."/>
            <person name="Probst C.M."/>
            <person name="de Menezes C.B."/>
            <person name="Thompson C.E."/>
            <person name="Bartholomeu D.C."/>
            <person name="Gradia D.F."/>
            <person name="Pavoni D.P."/>
            <person name="Grisard E.C."/>
            <person name="Fantinatti-Garboggini F."/>
            <person name="Marchini F.K."/>
            <person name="Rodrigues-Luiz G.F."/>
            <person name="Wagner G."/>
            <person name="Goldman G.H."/>
            <person name="Fietto J.L."/>
            <person name="Elias M.C."/>
            <person name="Goldman M.H."/>
            <person name="Sagot M.F."/>
            <person name="Pereira M."/>
            <person name="Stoco P.H."/>
            <person name="de Mendonca-Neto R.P."/>
            <person name="Teixeira S.M."/>
            <person name="Maciel T.E."/>
            <person name="de Oliveira Mendes T.A."/>
            <person name="Urmenyi T.P."/>
            <person name="de Souza W."/>
            <person name="Schenkman S."/>
            <person name="de Vasconcelos A.T."/>
        </authorList>
    </citation>
    <scope>NUCLEOTIDE SEQUENCE [LARGE SCALE GENOMIC DNA]</scope>
</reference>
<accession>S9UPY3</accession>